<sequence length="71" mass="8540">MTIKFSSIDEAFKWFLENTYKKLPADQKKGRLTYAWRDYTHNGSITEKRMKTILNEFGEIEVRTEVLYKTE</sequence>
<dbReference type="EMBL" id="VCEJ01000004">
    <property type="protein sequence ID" value="TLV00501.1"/>
    <property type="molecule type" value="Genomic_DNA"/>
</dbReference>
<dbReference type="Proteomes" id="UP000306402">
    <property type="component" value="Unassembled WGS sequence"/>
</dbReference>
<gene>
    <name evidence="1" type="ORF">FEN17_13515</name>
</gene>
<proteinExistence type="predicted"/>
<reference evidence="1 2" key="1">
    <citation type="submission" date="2019-05" db="EMBL/GenBank/DDBJ databases">
        <authorList>
            <person name="Qu J.-H."/>
        </authorList>
    </citation>
    <scope>NUCLEOTIDE SEQUENCE [LARGE SCALE GENOMIC DNA]</scope>
    <source>
        <strain evidence="1 2">T17</strain>
    </source>
</reference>
<keyword evidence="2" id="KW-1185">Reference proteome</keyword>
<organism evidence="1 2">
    <name type="scientific">Dyadobacter luticola</name>
    <dbReference type="NCBI Taxonomy" id="1979387"/>
    <lineage>
        <taxon>Bacteria</taxon>
        <taxon>Pseudomonadati</taxon>
        <taxon>Bacteroidota</taxon>
        <taxon>Cytophagia</taxon>
        <taxon>Cytophagales</taxon>
        <taxon>Spirosomataceae</taxon>
        <taxon>Dyadobacter</taxon>
    </lineage>
</organism>
<evidence type="ECO:0000313" key="2">
    <source>
        <dbReference type="Proteomes" id="UP000306402"/>
    </source>
</evidence>
<comment type="caution">
    <text evidence="1">The sequence shown here is derived from an EMBL/GenBank/DDBJ whole genome shotgun (WGS) entry which is preliminary data.</text>
</comment>
<dbReference type="AlphaFoldDB" id="A0A5R9KWF0"/>
<dbReference type="OrthoDB" id="963183at2"/>
<evidence type="ECO:0000313" key="1">
    <source>
        <dbReference type="EMBL" id="TLV00501.1"/>
    </source>
</evidence>
<accession>A0A5R9KWF0</accession>
<name>A0A5R9KWF0_9BACT</name>
<protein>
    <submittedName>
        <fullName evidence="1">Uncharacterized protein</fullName>
    </submittedName>
</protein>